<comment type="caution">
    <text evidence="3">The sequence shown here is derived from an EMBL/GenBank/DDBJ whole genome shotgun (WGS) entry which is preliminary data.</text>
</comment>
<dbReference type="EMBL" id="JAUEPR010000038">
    <property type="protein sequence ID" value="KAK0472734.1"/>
    <property type="molecule type" value="Genomic_DNA"/>
</dbReference>
<feature type="domain" description="DUF6535" evidence="2">
    <location>
        <begin position="1"/>
        <end position="163"/>
    </location>
</feature>
<feature type="transmembrane region" description="Helical" evidence="1">
    <location>
        <begin position="135"/>
        <end position="162"/>
    </location>
</feature>
<evidence type="ECO:0000313" key="3">
    <source>
        <dbReference type="EMBL" id="KAK0472734.1"/>
    </source>
</evidence>
<feature type="transmembrane region" description="Helical" evidence="1">
    <location>
        <begin position="168"/>
        <end position="192"/>
    </location>
</feature>
<keyword evidence="4" id="KW-1185">Reference proteome</keyword>
<proteinExistence type="predicted"/>
<evidence type="ECO:0000256" key="1">
    <source>
        <dbReference type="SAM" id="Phobius"/>
    </source>
</evidence>
<evidence type="ECO:0000259" key="2">
    <source>
        <dbReference type="Pfam" id="PF20153"/>
    </source>
</evidence>
<evidence type="ECO:0000313" key="4">
    <source>
        <dbReference type="Proteomes" id="UP001175227"/>
    </source>
</evidence>
<keyword evidence="1" id="KW-0812">Transmembrane</keyword>
<gene>
    <name evidence="3" type="ORF">IW261DRAFT_1506654</name>
</gene>
<feature type="transmembrane region" description="Helical" evidence="1">
    <location>
        <begin position="12"/>
        <end position="29"/>
    </location>
</feature>
<reference evidence="3" key="1">
    <citation type="submission" date="2023-06" db="EMBL/GenBank/DDBJ databases">
        <authorList>
            <consortium name="Lawrence Berkeley National Laboratory"/>
            <person name="Ahrendt S."/>
            <person name="Sahu N."/>
            <person name="Indic B."/>
            <person name="Wong-Bajracharya J."/>
            <person name="Merenyi Z."/>
            <person name="Ke H.-M."/>
            <person name="Monk M."/>
            <person name="Kocsube S."/>
            <person name="Drula E."/>
            <person name="Lipzen A."/>
            <person name="Balint B."/>
            <person name="Henrissat B."/>
            <person name="Andreopoulos B."/>
            <person name="Martin F.M."/>
            <person name="Harder C.B."/>
            <person name="Rigling D."/>
            <person name="Ford K.L."/>
            <person name="Foster G.D."/>
            <person name="Pangilinan J."/>
            <person name="Papanicolaou A."/>
            <person name="Barry K."/>
            <person name="LaButti K."/>
            <person name="Viragh M."/>
            <person name="Koriabine M."/>
            <person name="Yan M."/>
            <person name="Riley R."/>
            <person name="Champramary S."/>
            <person name="Plett K.L."/>
            <person name="Tsai I.J."/>
            <person name="Slot J."/>
            <person name="Sipos G."/>
            <person name="Plett J."/>
            <person name="Nagy L.G."/>
            <person name="Grigoriev I.V."/>
        </authorList>
    </citation>
    <scope>NUCLEOTIDE SEQUENCE</scope>
    <source>
        <strain evidence="3">ICMP 16352</strain>
    </source>
</reference>
<organism evidence="3 4">
    <name type="scientific">Armillaria novae-zelandiae</name>
    <dbReference type="NCBI Taxonomy" id="153914"/>
    <lineage>
        <taxon>Eukaryota</taxon>
        <taxon>Fungi</taxon>
        <taxon>Dikarya</taxon>
        <taxon>Basidiomycota</taxon>
        <taxon>Agaricomycotina</taxon>
        <taxon>Agaricomycetes</taxon>
        <taxon>Agaricomycetidae</taxon>
        <taxon>Agaricales</taxon>
        <taxon>Marasmiineae</taxon>
        <taxon>Physalacriaceae</taxon>
        <taxon>Armillaria</taxon>
    </lineage>
</organism>
<dbReference type="Proteomes" id="UP001175227">
    <property type="component" value="Unassembled WGS sequence"/>
</dbReference>
<accession>A0AA39NVQ5</accession>
<protein>
    <recommendedName>
        <fullName evidence="2">DUF6535 domain-containing protein</fullName>
    </recommendedName>
</protein>
<dbReference type="AlphaFoldDB" id="A0AA39NVQ5"/>
<name>A0AA39NVQ5_9AGAR</name>
<keyword evidence="1" id="KW-1133">Transmembrane helix</keyword>
<feature type="transmembrane region" description="Helical" evidence="1">
    <location>
        <begin position="81"/>
        <end position="100"/>
    </location>
</feature>
<sequence length="834" mass="94733">MLAEWRDTIDVLLVFAGLFSAVLTTFVVQTSQNMQPDYNEASMFLLFEILKGTASNGTEISIPSSPTAFFSPSRSDEWLNSLWFVSLTLSLITALVAVLVKQWLHQYVAIVSDSSARDRARIRHMRFAGLQTWQVPMIIGLLPVLLHASLALFFAGLVIFMFSLGMKVAWLVSIIGAVTYIAYSIALILPLVHPYCPYKVPLTIYIHRMCQSVNNKLIPHIQYCILFMQYHSSTRVFGRNSRIYLSGYWEKHDVISQRLKCPTLKEIERSHIQKCGTDVDAQSLQWLHSSTSNVSVHQSVLQAFSGMTPSALEYLPDRYRSVFTAPLLEQMTHIAQLAPSPDVERELELYYRAYVLLCPDHWLGLATNVDGMADRYSNEQLKMVLYSMTSTEKATAVLLGILQGLRRSSLTLHPVVWKTLIDAAISRAPDRPGRCDQELELELMKIVASVLTTSESGDVTTIHNPTDEMRKHILDRLLACWGYRRTQIPEAFSSSVHLRAVFPLINRIQQRLIISVYGGSDRKQVIETSVAIIEWVDHLTACVLSREEVSTVADMLYSLLSSENFVAVGDLERLTHKILIIFDRHWQRISESITSSPTIHFYSVVYQCYLLSPATSDERLRNDTILPVLERLLSNCVNVHLYVPDSYPRGIAAFSKFYPLALLHLQNEQAPVNESHAFIPIASLVEIMLLLIKGHHESILYHWTQHPGMRDVWPACLPQLVQWVLEEPFRRWAFLDRVLAIVVIGELLDILDYHDGKKVLPQYDYEVHTDLNQPPWLHGVSSSPRLSRDGGPNAVEYSVIKARPEFLEFLDSVHPSDEDVATVYSFLPSSSRLK</sequence>
<keyword evidence="1" id="KW-0472">Membrane</keyword>
<dbReference type="Pfam" id="PF20153">
    <property type="entry name" value="DUF6535"/>
    <property type="match status" value="1"/>
</dbReference>
<dbReference type="InterPro" id="IPR045338">
    <property type="entry name" value="DUF6535"/>
</dbReference>